<evidence type="ECO:0000313" key="13">
    <source>
        <dbReference type="Proteomes" id="UP001596114"/>
    </source>
</evidence>
<evidence type="ECO:0000256" key="6">
    <source>
        <dbReference type="ARBA" id="ARBA00022475"/>
    </source>
</evidence>
<dbReference type="Pfam" id="PF04973">
    <property type="entry name" value="NMN_transporter"/>
    <property type="match status" value="1"/>
</dbReference>
<evidence type="ECO:0000256" key="5">
    <source>
        <dbReference type="ARBA" id="ARBA00022448"/>
    </source>
</evidence>
<dbReference type="Proteomes" id="UP001596114">
    <property type="component" value="Unassembled WGS sequence"/>
</dbReference>
<dbReference type="PANTHER" id="PTHR36122:SF2">
    <property type="entry name" value="NICOTINAMIDE RIBOSIDE TRANSPORTER PNUC"/>
    <property type="match status" value="1"/>
</dbReference>
<evidence type="ECO:0000256" key="3">
    <source>
        <dbReference type="ARBA" id="ARBA00006669"/>
    </source>
</evidence>
<evidence type="ECO:0000313" key="12">
    <source>
        <dbReference type="EMBL" id="MFC5525169.1"/>
    </source>
</evidence>
<evidence type="ECO:0000256" key="4">
    <source>
        <dbReference type="ARBA" id="ARBA00017522"/>
    </source>
</evidence>
<keyword evidence="6" id="KW-1003">Cell membrane</keyword>
<sequence length="205" mass="22598">MSWVELAGAIISAWAVWLTAQRKPWCWPIGLISVLVYGWIFVDAKLYSDALLQGAFAVLIVYGWHRWLRNLGEDGRVRVAALPPGQAALHVVIGIAGALALGFAMHRYTDAALPWLDAALTSFSLVAQWWQGRRHIAAWWLWIAVDVIYVGEYVYKHLMITSVLYAGFIVLAIMGLRAWRVAAADDGSGRTDPLDAAPESGTAPL</sequence>
<keyword evidence="8 11" id="KW-1133">Transmembrane helix</keyword>
<evidence type="ECO:0000256" key="11">
    <source>
        <dbReference type="SAM" id="Phobius"/>
    </source>
</evidence>
<comment type="function">
    <text evidence="1">Required for nicotinamide riboside transport across the inner membrane.</text>
</comment>
<accession>A0ABW0QLL1</accession>
<proteinExistence type="inferred from homology"/>
<feature type="transmembrane region" description="Helical" evidence="11">
    <location>
        <begin position="49"/>
        <end position="67"/>
    </location>
</feature>
<comment type="subcellular location">
    <subcellularLocation>
        <location evidence="2">Cell membrane</location>
        <topology evidence="2">Multi-pass membrane protein</topology>
    </subcellularLocation>
</comment>
<dbReference type="RefSeq" id="WP_377318000.1">
    <property type="nucleotide sequence ID" value="NZ_JBHSNF010000001.1"/>
</dbReference>
<feature type="region of interest" description="Disordered" evidence="10">
    <location>
        <begin position="186"/>
        <end position="205"/>
    </location>
</feature>
<comment type="similarity">
    <text evidence="3">Belongs to the nicotinamide ribonucleoside (NR) uptake permease (TC 4.B.1) family.</text>
</comment>
<gene>
    <name evidence="12" type="primary">pnuC</name>
    <name evidence="12" type="ORF">ACFPPA_05375</name>
</gene>
<feature type="transmembrane region" description="Helical" evidence="11">
    <location>
        <begin position="162"/>
        <end position="179"/>
    </location>
</feature>
<evidence type="ECO:0000256" key="7">
    <source>
        <dbReference type="ARBA" id="ARBA00022692"/>
    </source>
</evidence>
<comment type="caution">
    <text evidence="12">The sequence shown here is derived from an EMBL/GenBank/DDBJ whole genome shotgun (WGS) entry which is preliminary data.</text>
</comment>
<dbReference type="NCBIfam" id="TIGR01528">
    <property type="entry name" value="NMN_trans_PnuC"/>
    <property type="match status" value="1"/>
</dbReference>
<feature type="transmembrane region" description="Helical" evidence="11">
    <location>
        <begin position="136"/>
        <end position="155"/>
    </location>
</feature>
<keyword evidence="7 11" id="KW-0812">Transmembrane</keyword>
<evidence type="ECO:0000256" key="1">
    <source>
        <dbReference type="ARBA" id="ARBA00002672"/>
    </source>
</evidence>
<dbReference type="InterPro" id="IPR006419">
    <property type="entry name" value="NMN_transpt_PnuC"/>
</dbReference>
<dbReference type="EMBL" id="JBHSNF010000001">
    <property type="protein sequence ID" value="MFC5525169.1"/>
    <property type="molecule type" value="Genomic_DNA"/>
</dbReference>
<evidence type="ECO:0000256" key="8">
    <source>
        <dbReference type="ARBA" id="ARBA00022989"/>
    </source>
</evidence>
<name>A0ABW0QLL1_9GAMM</name>
<evidence type="ECO:0000256" key="2">
    <source>
        <dbReference type="ARBA" id="ARBA00004651"/>
    </source>
</evidence>
<keyword evidence="9 11" id="KW-0472">Membrane</keyword>
<feature type="transmembrane region" description="Helical" evidence="11">
    <location>
        <begin position="87"/>
        <end position="105"/>
    </location>
</feature>
<keyword evidence="5" id="KW-0813">Transport</keyword>
<dbReference type="PANTHER" id="PTHR36122">
    <property type="entry name" value="NICOTINAMIDE RIBOSIDE TRANSPORTER PNUC"/>
    <property type="match status" value="1"/>
</dbReference>
<reference evidence="13" key="1">
    <citation type="journal article" date="2019" name="Int. J. Syst. Evol. Microbiol.">
        <title>The Global Catalogue of Microorganisms (GCM) 10K type strain sequencing project: providing services to taxonomists for standard genome sequencing and annotation.</title>
        <authorList>
            <consortium name="The Broad Institute Genomics Platform"/>
            <consortium name="The Broad Institute Genome Sequencing Center for Infectious Disease"/>
            <person name="Wu L."/>
            <person name="Ma J."/>
        </authorList>
    </citation>
    <scope>NUCLEOTIDE SEQUENCE [LARGE SCALE GENOMIC DNA]</scope>
    <source>
        <strain evidence="13">CGMCC 1.16619</strain>
    </source>
</reference>
<feature type="transmembrane region" description="Helical" evidence="11">
    <location>
        <begin position="25"/>
        <end position="42"/>
    </location>
</feature>
<organism evidence="12 13">
    <name type="scientific">Rhodanobacter ginsengisoli</name>
    <dbReference type="NCBI Taxonomy" id="418646"/>
    <lineage>
        <taxon>Bacteria</taxon>
        <taxon>Pseudomonadati</taxon>
        <taxon>Pseudomonadota</taxon>
        <taxon>Gammaproteobacteria</taxon>
        <taxon>Lysobacterales</taxon>
        <taxon>Rhodanobacteraceae</taxon>
        <taxon>Rhodanobacter</taxon>
    </lineage>
</organism>
<evidence type="ECO:0000256" key="10">
    <source>
        <dbReference type="SAM" id="MobiDB-lite"/>
    </source>
</evidence>
<protein>
    <recommendedName>
        <fullName evidence="4">Nicotinamide riboside transporter PnuC</fullName>
    </recommendedName>
</protein>
<keyword evidence="13" id="KW-1185">Reference proteome</keyword>
<evidence type="ECO:0000256" key="9">
    <source>
        <dbReference type="ARBA" id="ARBA00023136"/>
    </source>
</evidence>